<protein>
    <submittedName>
        <fullName evidence="2">Abi family protein</fullName>
    </submittedName>
</protein>
<accession>A0A1I8BNW0</accession>
<sequence>MRNQVNEFLKTNLEGLNPDNVNDDVLLHLFNGLSLYNDHFRFGGILDFCIEEKYVQGKDFKFNEFNYNVNYELLTYAREYINCVENIYNEKFKIHKDAAYTAAKYQYEISKREFLFAFMLTKPLFIVTELSKNLNQNDRKFLILLVAATQKIEELRLIRQIMEMHNEELLNFHNYFDNDHQSNAFLLTFLNDRFYFGTSKQGNFQYIENLEGIDFNENWRNIQLNLYDEEEMKTQWNEACGTAWFKENRGLNLEIIQKLSKNEPFAMNYLFYIAGCSIIAISDKLPYNPHVEINLRWATMLSFNVKRIENRFRYNTGNQKFYISRKITSRFGQFYINVLNRSFELGKY</sequence>
<name>A0A1I8BNW0_MELHA</name>
<proteinExistence type="predicted"/>
<dbReference type="AlphaFoldDB" id="A0A1I8BNW0"/>
<reference evidence="2" key="1">
    <citation type="submission" date="2016-11" db="UniProtKB">
        <authorList>
            <consortium name="WormBaseParasite"/>
        </authorList>
    </citation>
    <scope>IDENTIFICATION</scope>
</reference>
<keyword evidence="1" id="KW-1185">Reference proteome</keyword>
<dbReference type="WBParaSite" id="MhA1_Contig357.frz3.gene24">
    <property type="protein sequence ID" value="MhA1_Contig357.frz3.gene24"/>
    <property type="gene ID" value="MhA1_Contig357.frz3.gene24"/>
</dbReference>
<evidence type="ECO:0000313" key="2">
    <source>
        <dbReference type="WBParaSite" id="MhA1_Contig357.frz3.gene24"/>
    </source>
</evidence>
<organism evidence="1 2">
    <name type="scientific">Meloidogyne hapla</name>
    <name type="common">Root-knot nematode worm</name>
    <dbReference type="NCBI Taxonomy" id="6305"/>
    <lineage>
        <taxon>Eukaryota</taxon>
        <taxon>Metazoa</taxon>
        <taxon>Ecdysozoa</taxon>
        <taxon>Nematoda</taxon>
        <taxon>Chromadorea</taxon>
        <taxon>Rhabditida</taxon>
        <taxon>Tylenchina</taxon>
        <taxon>Tylenchomorpha</taxon>
        <taxon>Tylenchoidea</taxon>
        <taxon>Meloidogynidae</taxon>
        <taxon>Meloidogyninae</taxon>
        <taxon>Meloidogyne</taxon>
    </lineage>
</organism>
<dbReference type="Proteomes" id="UP000095281">
    <property type="component" value="Unplaced"/>
</dbReference>
<evidence type="ECO:0000313" key="1">
    <source>
        <dbReference type="Proteomes" id="UP000095281"/>
    </source>
</evidence>